<proteinExistence type="predicted"/>
<protein>
    <submittedName>
        <fullName evidence="2">Uncharacterized protein</fullName>
    </submittedName>
</protein>
<feature type="region of interest" description="Disordered" evidence="1">
    <location>
        <begin position="82"/>
        <end position="117"/>
    </location>
</feature>
<comment type="caution">
    <text evidence="2">The sequence shown here is derived from an EMBL/GenBank/DDBJ whole genome shotgun (WGS) entry which is preliminary data.</text>
</comment>
<organism evidence="2 3">
    <name type="scientific">Austropuccinia psidii MF-1</name>
    <dbReference type="NCBI Taxonomy" id="1389203"/>
    <lineage>
        <taxon>Eukaryota</taxon>
        <taxon>Fungi</taxon>
        <taxon>Dikarya</taxon>
        <taxon>Basidiomycota</taxon>
        <taxon>Pucciniomycotina</taxon>
        <taxon>Pucciniomycetes</taxon>
        <taxon>Pucciniales</taxon>
        <taxon>Sphaerophragmiaceae</taxon>
        <taxon>Austropuccinia</taxon>
    </lineage>
</organism>
<gene>
    <name evidence="2" type="ORF">O181_049859</name>
</gene>
<accession>A0A9Q3HP58</accession>
<dbReference type="AlphaFoldDB" id="A0A9Q3HP58"/>
<reference evidence="2" key="1">
    <citation type="submission" date="2021-03" db="EMBL/GenBank/DDBJ databases">
        <title>Draft genome sequence of rust myrtle Austropuccinia psidii MF-1, a brazilian biotype.</title>
        <authorList>
            <person name="Quecine M.C."/>
            <person name="Pachon D.M.R."/>
            <person name="Bonatelli M.L."/>
            <person name="Correr F.H."/>
            <person name="Franceschini L.M."/>
            <person name="Leite T.F."/>
            <person name="Margarido G.R.A."/>
            <person name="Almeida C.A."/>
            <person name="Ferrarezi J.A."/>
            <person name="Labate C.A."/>
        </authorList>
    </citation>
    <scope>NUCLEOTIDE SEQUENCE</scope>
    <source>
        <strain evidence="2">MF-1</strain>
    </source>
</reference>
<feature type="compositionally biased region" description="Polar residues" evidence="1">
    <location>
        <begin position="108"/>
        <end position="117"/>
    </location>
</feature>
<evidence type="ECO:0000256" key="1">
    <source>
        <dbReference type="SAM" id="MobiDB-lite"/>
    </source>
</evidence>
<name>A0A9Q3HP58_9BASI</name>
<dbReference type="EMBL" id="AVOT02021366">
    <property type="protein sequence ID" value="MBW0510144.1"/>
    <property type="molecule type" value="Genomic_DNA"/>
</dbReference>
<keyword evidence="3" id="KW-1185">Reference proteome</keyword>
<dbReference type="Proteomes" id="UP000765509">
    <property type="component" value="Unassembled WGS sequence"/>
</dbReference>
<evidence type="ECO:0000313" key="2">
    <source>
        <dbReference type="EMBL" id="MBW0510144.1"/>
    </source>
</evidence>
<evidence type="ECO:0000313" key="3">
    <source>
        <dbReference type="Proteomes" id="UP000765509"/>
    </source>
</evidence>
<sequence>MKLSPETLSFIPAHICHDPTSTSLASQRPPHVLTQIPLHGSTVGSRTPTIPKLNYCQFLQSEGFPSETIFPLLTNIPRDFLFHPPRHSPSKPHNMTGEDGSFDIDSPDVSSGVESPL</sequence>